<protein>
    <submittedName>
        <fullName evidence="2">Hypothetical_protein</fullName>
    </submittedName>
</protein>
<feature type="transmembrane region" description="Helical" evidence="1">
    <location>
        <begin position="14"/>
        <end position="37"/>
    </location>
</feature>
<name>A0ABP1HP93_9EUKA</name>
<reference evidence="2 3" key="1">
    <citation type="submission" date="2024-07" db="EMBL/GenBank/DDBJ databases">
        <authorList>
            <person name="Akdeniz Z."/>
        </authorList>
    </citation>
    <scope>NUCLEOTIDE SEQUENCE [LARGE SCALE GENOMIC DNA]</scope>
</reference>
<keyword evidence="1" id="KW-1133">Transmembrane helix</keyword>
<evidence type="ECO:0000313" key="3">
    <source>
        <dbReference type="Proteomes" id="UP001642409"/>
    </source>
</evidence>
<evidence type="ECO:0000313" key="2">
    <source>
        <dbReference type="EMBL" id="CAL5999062.1"/>
    </source>
</evidence>
<dbReference type="EMBL" id="CAXDID020000039">
    <property type="protein sequence ID" value="CAL5999062.1"/>
    <property type="molecule type" value="Genomic_DNA"/>
</dbReference>
<comment type="caution">
    <text evidence="2">The sequence shown here is derived from an EMBL/GenBank/DDBJ whole genome shotgun (WGS) entry which is preliminary data.</text>
</comment>
<evidence type="ECO:0000256" key="1">
    <source>
        <dbReference type="SAM" id="Phobius"/>
    </source>
</evidence>
<gene>
    <name evidence="2" type="ORF">HINF_LOCUS16033</name>
</gene>
<proteinExistence type="predicted"/>
<organism evidence="2 3">
    <name type="scientific">Hexamita inflata</name>
    <dbReference type="NCBI Taxonomy" id="28002"/>
    <lineage>
        <taxon>Eukaryota</taxon>
        <taxon>Metamonada</taxon>
        <taxon>Diplomonadida</taxon>
        <taxon>Hexamitidae</taxon>
        <taxon>Hexamitinae</taxon>
        <taxon>Hexamita</taxon>
    </lineage>
</organism>
<keyword evidence="1" id="KW-0472">Membrane</keyword>
<keyword evidence="1" id="KW-0812">Transmembrane</keyword>
<keyword evidence="3" id="KW-1185">Reference proteome</keyword>
<dbReference type="Proteomes" id="UP001642409">
    <property type="component" value="Unassembled WGS sequence"/>
</dbReference>
<sequence length="190" mass="22156">MEWKYTPNFISPKLLLILMTNCSLPTYIFFLLASYFVSASAATQFCPELLYVKISCMRIAQNQTFDVQLSISTIKSSVQFFNDILFIRRYMNSITRLPSMEWTLNSNPVIVTPKVFQNDNQKFQIILEKALMPAPHPKRYMQCYIKLWAKQMLNPFIAILSGLLSAIILQLIQRITQLLHHQLQDILILF</sequence>
<accession>A0ABP1HP93</accession>
<feature type="transmembrane region" description="Helical" evidence="1">
    <location>
        <begin position="152"/>
        <end position="172"/>
    </location>
</feature>